<keyword evidence="5" id="KW-1185">Reference proteome</keyword>
<accession>A0A8J3V106</accession>
<dbReference type="InterPro" id="IPR041678">
    <property type="entry name" value="TetR_C_16"/>
</dbReference>
<evidence type="ECO:0000313" key="4">
    <source>
        <dbReference type="EMBL" id="GII54250.1"/>
    </source>
</evidence>
<dbReference type="PRINTS" id="PR00455">
    <property type="entry name" value="HTHTETR"/>
</dbReference>
<dbReference type="PANTHER" id="PTHR30055:SF235">
    <property type="entry name" value="TRANSCRIPTIONAL REGULATORY PROTEIN"/>
    <property type="match status" value="1"/>
</dbReference>
<evidence type="ECO:0000256" key="1">
    <source>
        <dbReference type="ARBA" id="ARBA00023125"/>
    </source>
</evidence>
<dbReference type="PROSITE" id="PS50977">
    <property type="entry name" value="HTH_TETR_2"/>
    <property type="match status" value="1"/>
</dbReference>
<dbReference type="Pfam" id="PF17920">
    <property type="entry name" value="TetR_C_16"/>
    <property type="match status" value="1"/>
</dbReference>
<dbReference type="GO" id="GO:0003700">
    <property type="term" value="F:DNA-binding transcription factor activity"/>
    <property type="evidence" value="ECO:0007669"/>
    <property type="project" value="TreeGrafter"/>
</dbReference>
<keyword evidence="1 2" id="KW-0238">DNA-binding</keyword>
<dbReference type="SUPFAM" id="SSF46689">
    <property type="entry name" value="Homeodomain-like"/>
    <property type="match status" value="1"/>
</dbReference>
<dbReference type="Pfam" id="PF00440">
    <property type="entry name" value="TetR_N"/>
    <property type="match status" value="1"/>
</dbReference>
<feature type="DNA-binding region" description="H-T-H motif" evidence="2">
    <location>
        <begin position="36"/>
        <end position="55"/>
    </location>
</feature>
<dbReference type="InterPro" id="IPR009057">
    <property type="entry name" value="Homeodomain-like_sf"/>
</dbReference>
<proteinExistence type="predicted"/>
<dbReference type="Gene3D" id="1.10.357.10">
    <property type="entry name" value="Tetracycline Repressor, domain 2"/>
    <property type="match status" value="1"/>
</dbReference>
<dbReference type="InterPro" id="IPR001647">
    <property type="entry name" value="HTH_TetR"/>
</dbReference>
<dbReference type="Proteomes" id="UP000605992">
    <property type="component" value="Unassembled WGS sequence"/>
</dbReference>
<dbReference type="RefSeq" id="WP_203944489.1">
    <property type="nucleotide sequence ID" value="NZ_BOOR01000016.1"/>
</dbReference>
<dbReference type="PANTHER" id="PTHR30055">
    <property type="entry name" value="HTH-TYPE TRANSCRIPTIONAL REGULATOR RUTR"/>
    <property type="match status" value="1"/>
</dbReference>
<dbReference type="AlphaFoldDB" id="A0A8J3V106"/>
<reference evidence="4" key="1">
    <citation type="submission" date="2021-01" db="EMBL/GenBank/DDBJ databases">
        <title>Whole genome shotgun sequence of Planotetraspora thailandica NBRC 104271.</title>
        <authorList>
            <person name="Komaki H."/>
            <person name="Tamura T."/>
        </authorList>
    </citation>
    <scope>NUCLEOTIDE SEQUENCE</scope>
    <source>
        <strain evidence="4">NBRC 104271</strain>
    </source>
</reference>
<evidence type="ECO:0000313" key="5">
    <source>
        <dbReference type="Proteomes" id="UP000605992"/>
    </source>
</evidence>
<gene>
    <name evidence="4" type="ORF">Pth03_26390</name>
</gene>
<name>A0A8J3V106_9ACTN</name>
<dbReference type="Gene3D" id="1.10.10.60">
    <property type="entry name" value="Homeodomain-like"/>
    <property type="match status" value="1"/>
</dbReference>
<dbReference type="EMBL" id="BOOR01000016">
    <property type="protein sequence ID" value="GII54250.1"/>
    <property type="molecule type" value="Genomic_DNA"/>
</dbReference>
<feature type="domain" description="HTH tetR-type" evidence="3">
    <location>
        <begin position="13"/>
        <end position="73"/>
    </location>
</feature>
<evidence type="ECO:0000259" key="3">
    <source>
        <dbReference type="PROSITE" id="PS50977"/>
    </source>
</evidence>
<dbReference type="SUPFAM" id="SSF48498">
    <property type="entry name" value="Tetracyclin repressor-like, C-terminal domain"/>
    <property type="match status" value="1"/>
</dbReference>
<evidence type="ECO:0000256" key="2">
    <source>
        <dbReference type="PROSITE-ProRule" id="PRU00335"/>
    </source>
</evidence>
<organism evidence="4 5">
    <name type="scientific">Planotetraspora thailandica</name>
    <dbReference type="NCBI Taxonomy" id="487172"/>
    <lineage>
        <taxon>Bacteria</taxon>
        <taxon>Bacillati</taxon>
        <taxon>Actinomycetota</taxon>
        <taxon>Actinomycetes</taxon>
        <taxon>Streptosporangiales</taxon>
        <taxon>Streptosporangiaceae</taxon>
        <taxon>Planotetraspora</taxon>
    </lineage>
</organism>
<sequence length="190" mass="20568">MEQPPTTRAQRRRRTEERILSVARGMFAERGFERTTIRAVAAAAEVDPALVMQYFGSKQELFDQAVRLPPIPPLEGDTVELIEELLARIGMKIGPIPEGSLAMMRSMLTHPDAADRARATLDDQVATVGAAIGAEDADLRAALMISTMLGVTIAHQLLDLSALREVSAERIAQLLRPSLKALADAEAAAD</sequence>
<dbReference type="InterPro" id="IPR036271">
    <property type="entry name" value="Tet_transcr_reg_TetR-rel_C_sf"/>
</dbReference>
<dbReference type="GO" id="GO:0000976">
    <property type="term" value="F:transcription cis-regulatory region binding"/>
    <property type="evidence" value="ECO:0007669"/>
    <property type="project" value="TreeGrafter"/>
</dbReference>
<protein>
    <submittedName>
        <fullName evidence="4">TetR family transcriptional regulator</fullName>
    </submittedName>
</protein>
<comment type="caution">
    <text evidence="4">The sequence shown here is derived from an EMBL/GenBank/DDBJ whole genome shotgun (WGS) entry which is preliminary data.</text>
</comment>
<dbReference type="InterPro" id="IPR050109">
    <property type="entry name" value="HTH-type_TetR-like_transc_reg"/>
</dbReference>